<accession>A0A367LR44</accession>
<dbReference type="EMBL" id="LKCN02000001">
    <property type="protein sequence ID" value="RCI16888.1"/>
    <property type="molecule type" value="Genomic_DNA"/>
</dbReference>
<dbReference type="AlphaFoldDB" id="A0A367LR44"/>
<keyword evidence="2" id="KW-1185">Reference proteome</keyword>
<proteinExistence type="predicted"/>
<evidence type="ECO:0000313" key="1">
    <source>
        <dbReference type="EMBL" id="RCI16888.1"/>
    </source>
</evidence>
<gene>
    <name evidence="1" type="ORF">L249_1964</name>
</gene>
<organism evidence="1 2">
    <name type="scientific">Ophiocordyceps polyrhachis-furcata BCC 54312</name>
    <dbReference type="NCBI Taxonomy" id="1330021"/>
    <lineage>
        <taxon>Eukaryota</taxon>
        <taxon>Fungi</taxon>
        <taxon>Dikarya</taxon>
        <taxon>Ascomycota</taxon>
        <taxon>Pezizomycotina</taxon>
        <taxon>Sordariomycetes</taxon>
        <taxon>Hypocreomycetidae</taxon>
        <taxon>Hypocreales</taxon>
        <taxon>Ophiocordycipitaceae</taxon>
        <taxon>Ophiocordyceps</taxon>
    </lineage>
</organism>
<comment type="caution">
    <text evidence="1">The sequence shown here is derived from an EMBL/GenBank/DDBJ whole genome shotgun (WGS) entry which is preliminary data.</text>
</comment>
<dbReference type="Proteomes" id="UP000253664">
    <property type="component" value="Unassembled WGS sequence"/>
</dbReference>
<sequence>MDPCFHPPRLQKANEDQHELAVIKRRDSQTEKNAADERYRGLAAIKASPAAAINTSLAAAAAAINTSPSAAAAAINTSPAFPAAAIDIYTATSGIAGRQEGVSRYTSRGEASSAYAAASLAPASISTNAFLAASHAAGPYRQALLTTIAAALMPLASFKAAAAASASKATAASGAAEEEETAEGL</sequence>
<evidence type="ECO:0000313" key="2">
    <source>
        <dbReference type="Proteomes" id="UP000253664"/>
    </source>
</evidence>
<protein>
    <submittedName>
        <fullName evidence="1">Uncharacterized protein</fullName>
    </submittedName>
</protein>
<name>A0A367LR44_9HYPO</name>
<reference evidence="1 2" key="1">
    <citation type="journal article" date="2015" name="BMC Genomics">
        <title>Insights from the genome of Ophiocordyceps polyrhachis-furcata to pathogenicity and host specificity in insect fungi.</title>
        <authorList>
            <person name="Wichadakul D."/>
            <person name="Kobmoo N."/>
            <person name="Ingsriswang S."/>
            <person name="Tangphatsornruang S."/>
            <person name="Chantasingh D."/>
            <person name="Luangsa-ard J.J."/>
            <person name="Eurwilaichitr L."/>
        </authorList>
    </citation>
    <scope>NUCLEOTIDE SEQUENCE [LARGE SCALE GENOMIC DNA]</scope>
    <source>
        <strain evidence="1 2">BCC 54312</strain>
    </source>
</reference>